<proteinExistence type="predicted"/>
<dbReference type="AlphaFoldDB" id="A0A7C6A709"/>
<feature type="signal peptide" evidence="1">
    <location>
        <begin position="1"/>
        <end position="20"/>
    </location>
</feature>
<keyword evidence="1" id="KW-0732">Signal</keyword>
<evidence type="ECO:0000256" key="1">
    <source>
        <dbReference type="SAM" id="SignalP"/>
    </source>
</evidence>
<dbReference type="Gene3D" id="2.40.10.410">
    <property type="entry name" value="FlgT, C-terminal domain"/>
    <property type="match status" value="1"/>
</dbReference>
<dbReference type="InterPro" id="IPR038165">
    <property type="entry name" value="FlgT_C_sf"/>
</dbReference>
<accession>A0A7C6A709</accession>
<protein>
    <submittedName>
        <fullName evidence="2">Uncharacterized protein</fullName>
    </submittedName>
</protein>
<comment type="caution">
    <text evidence="2">The sequence shown here is derived from an EMBL/GenBank/DDBJ whole genome shotgun (WGS) entry which is preliminary data.</text>
</comment>
<dbReference type="EMBL" id="DRZX01000096">
    <property type="protein sequence ID" value="HHS48619.1"/>
    <property type="molecule type" value="Genomic_DNA"/>
</dbReference>
<reference evidence="2" key="1">
    <citation type="journal article" date="2020" name="mSystems">
        <title>Genome- and Community-Level Interaction Insights into Carbon Utilization and Element Cycling Functions of Hydrothermarchaeota in Hydrothermal Sediment.</title>
        <authorList>
            <person name="Zhou Z."/>
            <person name="Liu Y."/>
            <person name="Xu W."/>
            <person name="Pan J."/>
            <person name="Luo Z.H."/>
            <person name="Li M."/>
        </authorList>
    </citation>
    <scope>NUCLEOTIDE SEQUENCE [LARGE SCALE GENOMIC DNA]</scope>
    <source>
        <strain evidence="2">SpSt-1135</strain>
    </source>
</reference>
<name>A0A7C6A709_DESAE</name>
<evidence type="ECO:0000313" key="2">
    <source>
        <dbReference type="EMBL" id="HHS48619.1"/>
    </source>
</evidence>
<dbReference type="SUPFAM" id="SSF75011">
    <property type="entry name" value="3-carboxy-cis,cis-mucoante lactonizing enzyme"/>
    <property type="match status" value="1"/>
</dbReference>
<organism evidence="2">
    <name type="scientific">Desulfurella acetivorans</name>
    <dbReference type="NCBI Taxonomy" id="33002"/>
    <lineage>
        <taxon>Bacteria</taxon>
        <taxon>Pseudomonadati</taxon>
        <taxon>Campylobacterota</taxon>
        <taxon>Desulfurellia</taxon>
        <taxon>Desulfurellales</taxon>
        <taxon>Desulfurellaceae</taxon>
        <taxon>Desulfurella</taxon>
    </lineage>
</organism>
<feature type="chain" id="PRO_5027902428" evidence="1">
    <location>
        <begin position="21"/>
        <end position="617"/>
    </location>
</feature>
<dbReference type="Proteomes" id="UP000886400">
    <property type="component" value="Unassembled WGS sequence"/>
</dbReference>
<sequence>MRKILFTAIVVLFLTNLAYAGVGENFARELASSLVEQKGKIIGVENNTVILDKGSNDGITKGELVYIYKNLGVFVDPTTQKSVELKSGRAYAQVISVQPDKAIAKIIRGTQKIRKYFLGLPIIPNGYTYSKPDVSDNDEWIVGKSLYRVAIITRNPALFNSTKNALEATKKFEVIDPDTIKIAMTKEKMTSISTPADIEKLCSDINCDFVIPVYLKNDNQISYNIYSGYSGDLIYSTGSKISQQEMESLKTAKLAENLPPENVVPSTLDIQPRLTFWESLLDKFGLYSRYSDVGASSATMRLVNYANIGYSAKALAVVNDLIIVANKGQIELYRFDGYSLNKVASASIGYNIFNIDVAQIDGKTYLAISNFNAYGQLSSSIAYIEGSSIHVIKDSIGYCLRFFDVYSKPQLIAQNMSISSKFYGPIYEMNLNGAITKELKLPINPASFYEFEQIGDKLVYVTPNNEIAIYNISNKKNFLTGQYVSSSVEPIQRYSHSFNTNESHFKNKNKGVVYIQNNLKFFKHQDNYYVLIPTSYRSNVVQVAGSHYNAYSISMYKLNNDKLLDVWSSGSVSGRVVSFARQGDYIVGLIATPAPFFTRFILGENDIYRLTIFEINK</sequence>
<gene>
    <name evidence="2" type="ORF">ENM99_01995</name>
</gene>